<reference evidence="2" key="1">
    <citation type="submission" date="2023-03" db="EMBL/GenBank/DDBJ databases">
        <title>Massive genome expansion in bonnet fungi (Mycena s.s.) driven by repeated elements and novel gene families across ecological guilds.</title>
        <authorList>
            <consortium name="Lawrence Berkeley National Laboratory"/>
            <person name="Harder C.B."/>
            <person name="Miyauchi S."/>
            <person name="Viragh M."/>
            <person name="Kuo A."/>
            <person name="Thoen E."/>
            <person name="Andreopoulos B."/>
            <person name="Lu D."/>
            <person name="Skrede I."/>
            <person name="Drula E."/>
            <person name="Henrissat B."/>
            <person name="Morin E."/>
            <person name="Kohler A."/>
            <person name="Barry K."/>
            <person name="LaButti K."/>
            <person name="Morin E."/>
            <person name="Salamov A."/>
            <person name="Lipzen A."/>
            <person name="Mereny Z."/>
            <person name="Hegedus B."/>
            <person name="Baldrian P."/>
            <person name="Stursova M."/>
            <person name="Weitz H."/>
            <person name="Taylor A."/>
            <person name="Grigoriev I.V."/>
            <person name="Nagy L.G."/>
            <person name="Martin F."/>
            <person name="Kauserud H."/>
        </authorList>
    </citation>
    <scope>NUCLEOTIDE SEQUENCE</scope>
    <source>
        <strain evidence="2">CBHHK173m</strain>
    </source>
</reference>
<dbReference type="AlphaFoldDB" id="A0AAD6UP53"/>
<dbReference type="Proteomes" id="UP001222325">
    <property type="component" value="Unassembled WGS sequence"/>
</dbReference>
<name>A0AAD6UP53_9AGAR</name>
<sequence length="794" mass="86963">MPGLSDILPALHRRSSSIRERIRTISIGSSASKHQSISGPSAAPSHRPYSVYQQSSATFMAPPRIVAILDSDAVTQRLLETILDSPNGRRTLSRLARTCRAWFDPALNVLWRELDSLVPILGLFPAHLLKKSKRPGLGLTTPPLEKDWEKILRYGGRVLRITYDELSNNVHNSVFPIFEEYRPRTYVLPNLQHLTWRITSPENLDRAALFLAPSLQGLVLHLGGAGTRFPTLPAFLADIGSRRKLQSFSIYSSASLPDTFSDLLLPQDELERIAVVAPGALSPIVGKWVAYLPRLKSLQLDLSGRSRTAVEAFFREWRSGDSTPDSMESHTDSGIFSGEEVDFTEIRKSLLKLTGDAKKSLTFPALVQLHLTGQTSNIATFLTHLSSPLTQLEIVIEDPPDAADWRDLSALICERFGDSLTSLRIGATLSSKYSDLVRSTSRAAPAPSRLSLGYLSSLPILARFVVDLPESVIFTAADVAALAKAGPKLEEVRLCPLARFPPAAPPHLSLEDLAPLISGCQRLNTLAVVINAKGASKEGGVESAATSRSLMWLHVGHSWVTDTLQVAILLSQFAPYLDTIKWYTERNRPGFVEANARSWQKVSDILPHLQNLRLTERRAVMPEKEIVVEYVQVVAPRPPMSDKAIDATVLTTDRGVDATQLTSEMSVQATPQVKHRETQATASKTSIAIDAVPRTVETEVDATMELVALPALAKEAEELDSPRPGSQLNCGGAPSHLMSLPSLTSLFGFLCRIFIAFPLSIPMRVLHALLQLSRAREEGGEGGDVALDTIHVRP</sequence>
<comment type="caution">
    <text evidence="2">The sequence shown here is derived from an EMBL/GenBank/DDBJ whole genome shotgun (WGS) entry which is preliminary data.</text>
</comment>
<evidence type="ECO:0008006" key="4">
    <source>
        <dbReference type="Google" id="ProtNLM"/>
    </source>
</evidence>
<organism evidence="2 3">
    <name type="scientific">Mycena belliarum</name>
    <dbReference type="NCBI Taxonomy" id="1033014"/>
    <lineage>
        <taxon>Eukaryota</taxon>
        <taxon>Fungi</taxon>
        <taxon>Dikarya</taxon>
        <taxon>Basidiomycota</taxon>
        <taxon>Agaricomycotina</taxon>
        <taxon>Agaricomycetes</taxon>
        <taxon>Agaricomycetidae</taxon>
        <taxon>Agaricales</taxon>
        <taxon>Marasmiineae</taxon>
        <taxon>Mycenaceae</taxon>
        <taxon>Mycena</taxon>
    </lineage>
</organism>
<proteinExistence type="predicted"/>
<evidence type="ECO:0000256" key="1">
    <source>
        <dbReference type="SAM" id="MobiDB-lite"/>
    </source>
</evidence>
<dbReference type="Gene3D" id="3.80.10.10">
    <property type="entry name" value="Ribonuclease Inhibitor"/>
    <property type="match status" value="1"/>
</dbReference>
<evidence type="ECO:0000313" key="2">
    <source>
        <dbReference type="EMBL" id="KAJ7103282.1"/>
    </source>
</evidence>
<feature type="region of interest" description="Disordered" evidence="1">
    <location>
        <begin position="29"/>
        <end position="48"/>
    </location>
</feature>
<keyword evidence="3" id="KW-1185">Reference proteome</keyword>
<gene>
    <name evidence="2" type="ORF">B0H15DRAFT_204903</name>
</gene>
<accession>A0AAD6UP53</accession>
<protein>
    <recommendedName>
        <fullName evidence="4">F-box domain-containing protein</fullName>
    </recommendedName>
</protein>
<dbReference type="InterPro" id="IPR032675">
    <property type="entry name" value="LRR_dom_sf"/>
</dbReference>
<evidence type="ECO:0000313" key="3">
    <source>
        <dbReference type="Proteomes" id="UP001222325"/>
    </source>
</evidence>
<dbReference type="EMBL" id="JARJCN010000002">
    <property type="protein sequence ID" value="KAJ7103282.1"/>
    <property type="molecule type" value="Genomic_DNA"/>
</dbReference>